<feature type="transmembrane region" description="Helical" evidence="7">
    <location>
        <begin position="130"/>
        <end position="156"/>
    </location>
</feature>
<dbReference type="PROSITE" id="PS50928">
    <property type="entry name" value="ABC_TM1"/>
    <property type="match status" value="1"/>
</dbReference>
<sequence>MGGYVLRRLWHGFLVVFGVTAIVFVVTRLFGDPVALMLPLSASAEQRAAFAAEIGLDRPLVVQFAWFARDVLTLDFGMSLWQRRPAMEVVFERLPATLLLIGAALGTAMLLAIPLGIAAALRPGGLVDRLVVTLGLVGLSMPQFWLGLLLILVFAVNLRILPTSGSGTPAHLVLPALTLALTPLARLTIMLRSALIEELAKPYVKTARAKGLSAGRVFGVHALRNVLVGFLTLAGWELIVILAGYTVVVETVFAWPGLGLTALQAIQRGDLFLMQAIVFTIAILIVVINIALDVAFKLVDPRISLE</sequence>
<keyword evidence="10" id="KW-1185">Reference proteome</keyword>
<dbReference type="AlphaFoldDB" id="A0A917V1L9"/>
<evidence type="ECO:0000313" key="10">
    <source>
        <dbReference type="Proteomes" id="UP000600449"/>
    </source>
</evidence>
<evidence type="ECO:0000256" key="1">
    <source>
        <dbReference type="ARBA" id="ARBA00004651"/>
    </source>
</evidence>
<dbReference type="CDD" id="cd06261">
    <property type="entry name" value="TM_PBP2"/>
    <property type="match status" value="1"/>
</dbReference>
<dbReference type="Pfam" id="PF00528">
    <property type="entry name" value="BPD_transp_1"/>
    <property type="match status" value="1"/>
</dbReference>
<evidence type="ECO:0000256" key="2">
    <source>
        <dbReference type="ARBA" id="ARBA00022448"/>
    </source>
</evidence>
<feature type="transmembrane region" description="Helical" evidence="7">
    <location>
        <begin position="226"/>
        <end position="248"/>
    </location>
</feature>
<comment type="similarity">
    <text evidence="7">Belongs to the binding-protein-dependent transport system permease family.</text>
</comment>
<feature type="transmembrane region" description="Helical" evidence="7">
    <location>
        <begin position="96"/>
        <end position="118"/>
    </location>
</feature>
<dbReference type="GO" id="GO:0005886">
    <property type="term" value="C:plasma membrane"/>
    <property type="evidence" value="ECO:0007669"/>
    <property type="project" value="UniProtKB-SubCell"/>
</dbReference>
<reference evidence="9 10" key="1">
    <citation type="journal article" date="2014" name="Int. J. Syst. Evol. Microbiol.">
        <title>Complete genome sequence of Corynebacterium casei LMG S-19264T (=DSM 44701T), isolated from a smear-ripened cheese.</title>
        <authorList>
            <consortium name="US DOE Joint Genome Institute (JGI-PGF)"/>
            <person name="Walter F."/>
            <person name="Albersmeier A."/>
            <person name="Kalinowski J."/>
            <person name="Ruckert C."/>
        </authorList>
    </citation>
    <scope>NUCLEOTIDE SEQUENCE [LARGE SCALE GENOMIC DNA]</scope>
    <source>
        <strain evidence="9 10">CGMCC 1.9161</strain>
    </source>
</reference>
<evidence type="ECO:0000256" key="5">
    <source>
        <dbReference type="ARBA" id="ARBA00022989"/>
    </source>
</evidence>
<dbReference type="GO" id="GO:0055085">
    <property type="term" value="P:transmembrane transport"/>
    <property type="evidence" value="ECO:0007669"/>
    <property type="project" value="InterPro"/>
</dbReference>
<keyword evidence="5 7" id="KW-1133">Transmembrane helix</keyword>
<dbReference type="InterPro" id="IPR000515">
    <property type="entry name" value="MetI-like"/>
</dbReference>
<feature type="transmembrane region" description="Helical" evidence="7">
    <location>
        <begin position="12"/>
        <end position="31"/>
    </location>
</feature>
<evidence type="ECO:0000256" key="6">
    <source>
        <dbReference type="ARBA" id="ARBA00023136"/>
    </source>
</evidence>
<dbReference type="PANTHER" id="PTHR43163:SF6">
    <property type="entry name" value="DIPEPTIDE TRANSPORT SYSTEM PERMEASE PROTEIN DPPB-RELATED"/>
    <property type="match status" value="1"/>
</dbReference>
<keyword evidence="6 7" id="KW-0472">Membrane</keyword>
<protein>
    <submittedName>
        <fullName evidence="9">ABC transporter permease</fullName>
    </submittedName>
</protein>
<keyword evidence="2 7" id="KW-0813">Transport</keyword>
<evidence type="ECO:0000256" key="7">
    <source>
        <dbReference type="RuleBase" id="RU363032"/>
    </source>
</evidence>
<dbReference type="Gene3D" id="1.10.3720.10">
    <property type="entry name" value="MetI-like"/>
    <property type="match status" value="1"/>
</dbReference>
<evidence type="ECO:0000256" key="4">
    <source>
        <dbReference type="ARBA" id="ARBA00022692"/>
    </source>
</evidence>
<comment type="caution">
    <text evidence="9">The sequence shown here is derived from an EMBL/GenBank/DDBJ whole genome shotgun (WGS) entry which is preliminary data.</text>
</comment>
<dbReference type="InterPro" id="IPR035906">
    <property type="entry name" value="MetI-like_sf"/>
</dbReference>
<feature type="domain" description="ABC transmembrane type-1" evidence="8">
    <location>
        <begin position="94"/>
        <end position="296"/>
    </location>
</feature>
<accession>A0A917V1L9</accession>
<dbReference type="PANTHER" id="PTHR43163">
    <property type="entry name" value="DIPEPTIDE TRANSPORT SYSTEM PERMEASE PROTEIN DPPB-RELATED"/>
    <property type="match status" value="1"/>
</dbReference>
<dbReference type="SUPFAM" id="SSF161098">
    <property type="entry name" value="MetI-like"/>
    <property type="match status" value="1"/>
</dbReference>
<proteinExistence type="inferred from homology"/>
<dbReference type="Proteomes" id="UP000600449">
    <property type="component" value="Unassembled WGS sequence"/>
</dbReference>
<keyword evidence="4 7" id="KW-0812">Transmembrane</keyword>
<evidence type="ECO:0000259" key="8">
    <source>
        <dbReference type="PROSITE" id="PS50928"/>
    </source>
</evidence>
<dbReference type="EMBL" id="BMMF01000001">
    <property type="protein sequence ID" value="GGK20675.1"/>
    <property type="molecule type" value="Genomic_DNA"/>
</dbReference>
<keyword evidence="3" id="KW-1003">Cell membrane</keyword>
<organism evidence="9 10">
    <name type="scientific">Salinarimonas ramus</name>
    <dbReference type="NCBI Taxonomy" id="690164"/>
    <lineage>
        <taxon>Bacteria</taxon>
        <taxon>Pseudomonadati</taxon>
        <taxon>Pseudomonadota</taxon>
        <taxon>Alphaproteobacteria</taxon>
        <taxon>Hyphomicrobiales</taxon>
        <taxon>Salinarimonadaceae</taxon>
        <taxon>Salinarimonas</taxon>
    </lineage>
</organism>
<feature type="transmembrane region" description="Helical" evidence="7">
    <location>
        <begin position="168"/>
        <end position="189"/>
    </location>
</feature>
<evidence type="ECO:0000256" key="3">
    <source>
        <dbReference type="ARBA" id="ARBA00022475"/>
    </source>
</evidence>
<dbReference type="RefSeq" id="WP_188908997.1">
    <property type="nucleotide sequence ID" value="NZ_BMMF01000001.1"/>
</dbReference>
<feature type="transmembrane region" description="Helical" evidence="7">
    <location>
        <begin position="272"/>
        <end position="292"/>
    </location>
</feature>
<evidence type="ECO:0000313" key="9">
    <source>
        <dbReference type="EMBL" id="GGK20675.1"/>
    </source>
</evidence>
<gene>
    <name evidence="9" type="ORF">GCM10011322_04220</name>
</gene>
<name>A0A917V1L9_9HYPH</name>
<comment type="subcellular location">
    <subcellularLocation>
        <location evidence="1 7">Cell membrane</location>
        <topology evidence="1 7">Multi-pass membrane protein</topology>
    </subcellularLocation>
</comment>